<keyword evidence="7" id="KW-0449">Lipoprotein</keyword>
<dbReference type="InterPro" id="IPR015940">
    <property type="entry name" value="UBA"/>
</dbReference>
<evidence type="ECO:0000259" key="22">
    <source>
        <dbReference type="PROSITE" id="PS50030"/>
    </source>
</evidence>
<dbReference type="SMART" id="SM00219">
    <property type="entry name" value="TyrKc"/>
    <property type="match status" value="1"/>
</dbReference>
<keyword evidence="12" id="KW-0460">Magnesium</keyword>
<dbReference type="Gene3D" id="3.30.200.20">
    <property type="entry name" value="Phosphorylase Kinase, domain 1"/>
    <property type="match status" value="1"/>
</dbReference>
<keyword evidence="11 18" id="KW-0067">ATP-binding</keyword>
<evidence type="ECO:0000256" key="10">
    <source>
        <dbReference type="ARBA" id="ARBA00022777"/>
    </source>
</evidence>
<keyword evidence="9 18" id="KW-0547">Nucleotide-binding</keyword>
<feature type="domain" description="SH3" evidence="20">
    <location>
        <begin position="378"/>
        <end position="438"/>
    </location>
</feature>
<keyword evidence="5" id="KW-0723">Serine/threonine-protein kinase</keyword>
<feature type="compositionally biased region" description="Polar residues" evidence="19">
    <location>
        <begin position="512"/>
        <end position="527"/>
    </location>
</feature>
<comment type="subcellular location">
    <subcellularLocation>
        <location evidence="2">Cytoplasmic vesicle</location>
        <location evidence="2">Clathrin-coated vesicle</location>
    </subcellularLocation>
</comment>
<evidence type="ECO:0000256" key="9">
    <source>
        <dbReference type="ARBA" id="ARBA00022741"/>
    </source>
</evidence>
<evidence type="ECO:0000256" key="1">
    <source>
        <dbReference type="ARBA" id="ARBA00001946"/>
    </source>
</evidence>
<evidence type="ECO:0000256" key="11">
    <source>
        <dbReference type="ARBA" id="ARBA00022840"/>
    </source>
</evidence>
<evidence type="ECO:0000256" key="18">
    <source>
        <dbReference type="PROSITE-ProRule" id="PRU10141"/>
    </source>
</evidence>
<keyword evidence="8" id="KW-0479">Metal-binding</keyword>
<keyword evidence="7" id="KW-0519">Myristate</keyword>
<dbReference type="InterPro" id="IPR050198">
    <property type="entry name" value="Non-receptor_tyrosine_kinases"/>
</dbReference>
<feature type="compositionally biased region" description="Polar residues" evidence="19">
    <location>
        <begin position="91"/>
        <end position="101"/>
    </location>
</feature>
<evidence type="ECO:0000256" key="7">
    <source>
        <dbReference type="ARBA" id="ARBA00022707"/>
    </source>
</evidence>
<dbReference type="InterPro" id="IPR001245">
    <property type="entry name" value="Ser-Thr/Tyr_kinase_cat_dom"/>
</dbReference>
<feature type="binding site" evidence="18">
    <location>
        <position position="148"/>
    </location>
    <ligand>
        <name>ATP</name>
        <dbReference type="ChEBI" id="CHEBI:30616"/>
    </ligand>
</feature>
<comment type="similarity">
    <text evidence="16">Belongs to the protein kinase superfamily. Tyr protein kinase family.</text>
</comment>
<feature type="region of interest" description="Disordered" evidence="19">
    <location>
        <begin position="448"/>
        <end position="527"/>
    </location>
</feature>
<evidence type="ECO:0000256" key="12">
    <source>
        <dbReference type="ARBA" id="ARBA00022842"/>
    </source>
</evidence>
<dbReference type="Pfam" id="PF09027">
    <property type="entry name" value="GTPase_binding"/>
    <property type="match status" value="1"/>
</dbReference>
<keyword evidence="3 17" id="KW-0728">SH3 domain</keyword>
<feature type="region of interest" description="Disordered" evidence="19">
    <location>
        <begin position="552"/>
        <end position="667"/>
    </location>
</feature>
<feature type="compositionally biased region" description="Pro residues" evidence="19">
    <location>
        <begin position="610"/>
        <end position="619"/>
    </location>
</feature>
<keyword evidence="14" id="KW-0968">Cytoplasmic vesicle</keyword>
<dbReference type="InterPro" id="IPR055175">
    <property type="entry name" value="ACK/TNK-like_SAM"/>
</dbReference>
<comment type="catalytic activity">
    <reaction evidence="15">
        <text>L-threonyl-[protein] + ATP = O-phospho-L-threonyl-[protein] + ADP + H(+)</text>
        <dbReference type="Rhea" id="RHEA:46608"/>
        <dbReference type="Rhea" id="RHEA-COMP:11060"/>
        <dbReference type="Rhea" id="RHEA-COMP:11605"/>
        <dbReference type="ChEBI" id="CHEBI:15378"/>
        <dbReference type="ChEBI" id="CHEBI:30013"/>
        <dbReference type="ChEBI" id="CHEBI:30616"/>
        <dbReference type="ChEBI" id="CHEBI:61977"/>
        <dbReference type="ChEBI" id="CHEBI:456216"/>
        <dbReference type="EC" id="2.7.11.1"/>
    </reaction>
</comment>
<feature type="domain" description="UBA" evidence="22">
    <location>
        <begin position="700"/>
        <end position="742"/>
    </location>
</feature>
<evidence type="ECO:0000259" key="21">
    <source>
        <dbReference type="PROSITE" id="PS50011"/>
    </source>
</evidence>
<dbReference type="FunFam" id="3.30.200.20:FF:000107">
    <property type="entry name" value="Putative activated CDC42 kinase 1"/>
    <property type="match status" value="1"/>
</dbReference>
<evidence type="ECO:0000256" key="8">
    <source>
        <dbReference type="ARBA" id="ARBA00022723"/>
    </source>
</evidence>
<dbReference type="Gene3D" id="4.10.680.10">
    <property type="entry name" value="Cdc42-like binding domain"/>
    <property type="match status" value="1"/>
</dbReference>
<feature type="compositionally biased region" description="Basic and acidic residues" evidence="19">
    <location>
        <begin position="647"/>
        <end position="662"/>
    </location>
</feature>
<dbReference type="Proteomes" id="UP001314229">
    <property type="component" value="Unassembled WGS sequence"/>
</dbReference>
<dbReference type="CDD" id="cd09539">
    <property type="entry name" value="SAM_TNK-like"/>
    <property type="match status" value="1"/>
</dbReference>
<dbReference type="PROSITE" id="PS50002">
    <property type="entry name" value="SH3"/>
    <property type="match status" value="1"/>
</dbReference>
<reference evidence="23 24" key="1">
    <citation type="submission" date="2024-01" db="EMBL/GenBank/DDBJ databases">
        <authorList>
            <person name="Alioto T."/>
            <person name="Alioto T."/>
            <person name="Gomez Garrido J."/>
        </authorList>
    </citation>
    <scope>NUCLEOTIDE SEQUENCE [LARGE SCALE GENOMIC DNA]</scope>
</reference>
<evidence type="ECO:0000256" key="6">
    <source>
        <dbReference type="ARBA" id="ARBA00022679"/>
    </source>
</evidence>
<dbReference type="GO" id="GO:0005524">
    <property type="term" value="F:ATP binding"/>
    <property type="evidence" value="ECO:0007669"/>
    <property type="project" value="UniProtKB-UniRule"/>
</dbReference>
<proteinExistence type="inferred from homology"/>
<dbReference type="InterPro" id="IPR000719">
    <property type="entry name" value="Prot_kinase_dom"/>
</dbReference>
<evidence type="ECO:0000313" key="24">
    <source>
        <dbReference type="Proteomes" id="UP001314229"/>
    </source>
</evidence>
<feature type="compositionally biased region" description="Low complexity" evidence="19">
    <location>
        <begin position="596"/>
        <end position="609"/>
    </location>
</feature>
<accession>A0AAV1N0D0</accession>
<evidence type="ECO:0000256" key="2">
    <source>
        <dbReference type="ARBA" id="ARBA00004132"/>
    </source>
</evidence>
<evidence type="ECO:0000256" key="14">
    <source>
        <dbReference type="ARBA" id="ARBA00023329"/>
    </source>
</evidence>
<dbReference type="Pfam" id="PF22931">
    <property type="entry name" value="SAM_TNK"/>
    <property type="match status" value="1"/>
</dbReference>
<keyword evidence="6" id="KW-0808">Transferase</keyword>
<dbReference type="AlphaFoldDB" id="A0AAV1N0D0"/>
<dbReference type="InterPro" id="IPR049587">
    <property type="entry name" value="TNK-like_SAM"/>
</dbReference>
<keyword evidence="4" id="KW-0963">Cytoplasm</keyword>
<evidence type="ECO:0000256" key="16">
    <source>
        <dbReference type="ARBA" id="ARBA00060742"/>
    </source>
</evidence>
<dbReference type="PROSITE" id="PS00107">
    <property type="entry name" value="PROTEIN_KINASE_ATP"/>
    <property type="match status" value="1"/>
</dbReference>
<dbReference type="InterPro" id="IPR015116">
    <property type="entry name" value="Cdc42-bd-like"/>
</dbReference>
<dbReference type="GO" id="GO:0030136">
    <property type="term" value="C:clathrin-coated vesicle"/>
    <property type="evidence" value="ECO:0007669"/>
    <property type="project" value="UniProtKB-SubCell"/>
</dbReference>
<dbReference type="InterPro" id="IPR008266">
    <property type="entry name" value="Tyr_kinase_AS"/>
</dbReference>
<dbReference type="SUPFAM" id="SSF56112">
    <property type="entry name" value="Protein kinase-like (PK-like)"/>
    <property type="match status" value="1"/>
</dbReference>
<dbReference type="InterPro" id="IPR011009">
    <property type="entry name" value="Kinase-like_dom_sf"/>
</dbReference>
<dbReference type="FunFam" id="1.10.510.10:FF:000080">
    <property type="entry name" value="Putative activated CDC42 kinase 1"/>
    <property type="match status" value="1"/>
</dbReference>
<organism evidence="23 24">
    <name type="scientific">Scomber scombrus</name>
    <name type="common">Atlantic mackerel</name>
    <name type="synonym">Scomber vernalis</name>
    <dbReference type="NCBI Taxonomy" id="13677"/>
    <lineage>
        <taxon>Eukaryota</taxon>
        <taxon>Metazoa</taxon>
        <taxon>Chordata</taxon>
        <taxon>Craniata</taxon>
        <taxon>Vertebrata</taxon>
        <taxon>Euteleostomi</taxon>
        <taxon>Actinopterygii</taxon>
        <taxon>Neopterygii</taxon>
        <taxon>Teleostei</taxon>
        <taxon>Neoteleostei</taxon>
        <taxon>Acanthomorphata</taxon>
        <taxon>Pelagiaria</taxon>
        <taxon>Scombriformes</taxon>
        <taxon>Scombridae</taxon>
        <taxon>Scomber</taxon>
    </lineage>
</organism>
<feature type="compositionally biased region" description="Pro residues" evidence="19">
    <location>
        <begin position="563"/>
        <end position="572"/>
    </location>
</feature>
<evidence type="ECO:0000256" key="4">
    <source>
        <dbReference type="ARBA" id="ARBA00022490"/>
    </source>
</evidence>
<evidence type="ECO:0000313" key="23">
    <source>
        <dbReference type="EMBL" id="CAK6952839.1"/>
    </source>
</evidence>
<sequence length="763" mass="86537">MVMDQDTQWLYQLLAEVQLEKFYLRIRDGLNITRIEHFAYVKEADLEQIGISKPAQRRLWDALKRYKTTARSRSWIPKVLSGRVPDGGEQWSGSNPPQSKDGNGRALPSLIQDNELALGEKLGSGSFGVVRRGEWHTPTGRVLPVAIKSLRNSMSRQTDTLTDFLQEVTTMQSLDHPNIIRLYGVVLTQPLKMVTELAPLGSLYDTLRSRQYEYPLVRLWLFATQIIAGMEYLETRRYIHRDLAARNVLLASREMVKIGDFGLMRGLSQEADHYVMSAHRRIPFAWCAPESLRVGSFSHSSDVWMFGVTLWEMFTYCEEPWFGLSGRQILWRVEREGERLEKPPDCPQELYIVMRKCWACNPSDRPSFAQLTAMVAEAKPMEVQATRDFAEPRKLALVANDLVTVIDHGLELCEWRGQNQRTLSVGLFPASLTAPAIPAAAAVATSSNSGPNPAHISTPVKGSLQHTGHGDIHPDRSWGTPENLEDSGSWKTGPAREKDVSNLQKMAGMSRSLESVLSGQRPQSQTVGVVRVDQQGRLMPPGMVSRSVVMQQDPRRFSEASINPPPRPPPPNFKRLKPQRKPTNCSVPVPVPVPFPGSSRPPQVVLSPPQFQPQPPHQPPQGVGGSNLTKMAHVARSTPQLDDYTDDRERERIRDRDREKSPHLQHMRGNLISQVMEAVHGVTIEEVQIALQRNDWNPLRAEQQLKLEQLYSLSLCSRDDCMRVLSRYQWNLQLASRYLLRWSRDDRTGPERDRPQIVNERRV</sequence>
<keyword evidence="10 23" id="KW-0418">Kinase</keyword>
<dbReference type="CDD" id="cd05040">
    <property type="entry name" value="PTKc_Ack_like"/>
    <property type="match status" value="1"/>
</dbReference>
<keyword evidence="24" id="KW-1185">Reference proteome</keyword>
<dbReference type="GO" id="GO:0046872">
    <property type="term" value="F:metal ion binding"/>
    <property type="evidence" value="ECO:0007669"/>
    <property type="project" value="UniProtKB-KW"/>
</dbReference>
<keyword evidence="13" id="KW-0829">Tyrosine-protein kinase</keyword>
<evidence type="ECO:0000256" key="3">
    <source>
        <dbReference type="ARBA" id="ARBA00022443"/>
    </source>
</evidence>
<evidence type="ECO:0000256" key="19">
    <source>
        <dbReference type="SAM" id="MobiDB-lite"/>
    </source>
</evidence>
<dbReference type="InterPro" id="IPR037085">
    <property type="entry name" value="Cdc42-bd-like_dom_sf"/>
</dbReference>
<dbReference type="PROSITE" id="PS50030">
    <property type="entry name" value="UBA"/>
    <property type="match status" value="1"/>
</dbReference>
<comment type="caution">
    <text evidence="23">The sequence shown here is derived from an EMBL/GenBank/DDBJ whole genome shotgun (WGS) entry which is preliminary data.</text>
</comment>
<dbReference type="InterPro" id="IPR020635">
    <property type="entry name" value="Tyr_kinase_cat_dom"/>
</dbReference>
<protein>
    <submittedName>
        <fullName evidence="23">Non-receptor tyrosine-protein kinase TNK1</fullName>
    </submittedName>
</protein>
<dbReference type="InterPro" id="IPR017441">
    <property type="entry name" value="Protein_kinase_ATP_BS"/>
</dbReference>
<dbReference type="EMBL" id="CAWUFR010000011">
    <property type="protein sequence ID" value="CAK6952839.1"/>
    <property type="molecule type" value="Genomic_DNA"/>
</dbReference>
<name>A0AAV1N0D0_SCOSC</name>
<feature type="region of interest" description="Disordered" evidence="19">
    <location>
        <begin position="79"/>
        <end position="106"/>
    </location>
</feature>
<dbReference type="PANTHER" id="PTHR24418">
    <property type="entry name" value="TYROSINE-PROTEIN KINASE"/>
    <property type="match status" value="1"/>
</dbReference>
<evidence type="ECO:0000256" key="13">
    <source>
        <dbReference type="ARBA" id="ARBA00023137"/>
    </source>
</evidence>
<evidence type="ECO:0000259" key="20">
    <source>
        <dbReference type="PROSITE" id="PS50002"/>
    </source>
</evidence>
<dbReference type="PROSITE" id="PS50011">
    <property type="entry name" value="PROTEIN_KINASE_DOM"/>
    <property type="match status" value="1"/>
</dbReference>
<evidence type="ECO:0000256" key="17">
    <source>
        <dbReference type="PROSITE-ProRule" id="PRU00192"/>
    </source>
</evidence>
<dbReference type="PRINTS" id="PR00109">
    <property type="entry name" value="TYRKINASE"/>
</dbReference>
<evidence type="ECO:0000256" key="5">
    <source>
        <dbReference type="ARBA" id="ARBA00022527"/>
    </source>
</evidence>
<dbReference type="Gene3D" id="1.10.510.10">
    <property type="entry name" value="Transferase(Phosphotransferase) domain 1"/>
    <property type="match status" value="1"/>
</dbReference>
<evidence type="ECO:0000256" key="15">
    <source>
        <dbReference type="ARBA" id="ARBA00047899"/>
    </source>
</evidence>
<dbReference type="GO" id="GO:0004713">
    <property type="term" value="F:protein tyrosine kinase activity"/>
    <property type="evidence" value="ECO:0007669"/>
    <property type="project" value="UniProtKB-KW"/>
</dbReference>
<dbReference type="CDD" id="cd14328">
    <property type="entry name" value="UBA_TNK1"/>
    <property type="match status" value="1"/>
</dbReference>
<dbReference type="InterPro" id="IPR001452">
    <property type="entry name" value="SH3_domain"/>
</dbReference>
<dbReference type="Pfam" id="PF07714">
    <property type="entry name" value="PK_Tyr_Ser-Thr"/>
    <property type="match status" value="1"/>
</dbReference>
<comment type="cofactor">
    <cofactor evidence="1">
        <name>Mg(2+)</name>
        <dbReference type="ChEBI" id="CHEBI:18420"/>
    </cofactor>
</comment>
<dbReference type="GO" id="GO:0004674">
    <property type="term" value="F:protein serine/threonine kinase activity"/>
    <property type="evidence" value="ECO:0007669"/>
    <property type="project" value="UniProtKB-KW"/>
</dbReference>
<dbReference type="PROSITE" id="PS00109">
    <property type="entry name" value="PROTEIN_KINASE_TYR"/>
    <property type="match status" value="1"/>
</dbReference>
<gene>
    <name evidence="23" type="ORF">FSCOSCO3_A034797</name>
</gene>
<feature type="domain" description="Protein kinase" evidence="21">
    <location>
        <begin position="116"/>
        <end position="382"/>
    </location>
</feature>